<accession>A0A2P8EG68</accession>
<feature type="domain" description="RNA polymerase sigma-70" evidence="7">
    <location>
        <begin position="457"/>
        <end position="483"/>
    </location>
</feature>
<dbReference type="PRINTS" id="PR00046">
    <property type="entry name" value="SIGMA70FCT"/>
</dbReference>
<proteinExistence type="inferred from homology"/>
<evidence type="ECO:0000256" key="5">
    <source>
        <dbReference type="RuleBase" id="RU362124"/>
    </source>
</evidence>
<keyword evidence="9" id="KW-1185">Reference proteome</keyword>
<dbReference type="GO" id="GO:0016987">
    <property type="term" value="F:sigma factor activity"/>
    <property type="evidence" value="ECO:0007669"/>
    <property type="project" value="UniProtKB-KW"/>
</dbReference>
<dbReference type="PROSITE" id="PS00716">
    <property type="entry name" value="SIGMA70_2"/>
    <property type="match status" value="1"/>
</dbReference>
<keyword evidence="3 5" id="KW-0238">DNA-binding</keyword>
<dbReference type="Pfam" id="PF04539">
    <property type="entry name" value="Sigma70_r3"/>
    <property type="match status" value="1"/>
</dbReference>
<dbReference type="Pfam" id="PF04545">
    <property type="entry name" value="Sigma70_r4"/>
    <property type="match status" value="1"/>
</dbReference>
<dbReference type="NCBIfam" id="TIGR02937">
    <property type="entry name" value="sigma70-ECF"/>
    <property type="match status" value="1"/>
</dbReference>
<keyword evidence="1 5" id="KW-0805">Transcription regulation</keyword>
<dbReference type="PANTHER" id="PTHR30603">
    <property type="entry name" value="RNA POLYMERASE SIGMA FACTOR RPO"/>
    <property type="match status" value="1"/>
</dbReference>
<reference evidence="8 9" key="1">
    <citation type="submission" date="2018-03" db="EMBL/GenBank/DDBJ databases">
        <title>Genomic Encyclopedia of Archaeal and Bacterial Type Strains, Phase II (KMG-II): from individual species to whole genera.</title>
        <authorList>
            <person name="Goeker M."/>
        </authorList>
    </citation>
    <scope>NUCLEOTIDE SEQUENCE [LARGE SCALE GENOMIC DNA]</scope>
    <source>
        <strain evidence="8 9">DSM 45211</strain>
    </source>
</reference>
<dbReference type="SUPFAM" id="SSF88659">
    <property type="entry name" value="Sigma3 and sigma4 domains of RNA polymerase sigma factors"/>
    <property type="match status" value="2"/>
</dbReference>
<keyword evidence="4 5" id="KW-0804">Transcription</keyword>
<organism evidence="8 9">
    <name type="scientific">Haloactinopolyspora alba</name>
    <dbReference type="NCBI Taxonomy" id="648780"/>
    <lineage>
        <taxon>Bacteria</taxon>
        <taxon>Bacillati</taxon>
        <taxon>Actinomycetota</taxon>
        <taxon>Actinomycetes</taxon>
        <taxon>Jiangellales</taxon>
        <taxon>Jiangellaceae</taxon>
        <taxon>Haloactinopolyspora</taxon>
    </lineage>
</organism>
<dbReference type="GO" id="GO:0006352">
    <property type="term" value="P:DNA-templated transcription initiation"/>
    <property type="evidence" value="ECO:0007669"/>
    <property type="project" value="InterPro"/>
</dbReference>
<protein>
    <recommendedName>
        <fullName evidence="5">RNA polymerase sigma factor</fullName>
    </recommendedName>
</protein>
<dbReference type="InterPro" id="IPR007630">
    <property type="entry name" value="RNA_pol_sigma70_r4"/>
</dbReference>
<dbReference type="InterPro" id="IPR036388">
    <property type="entry name" value="WH-like_DNA-bd_sf"/>
</dbReference>
<dbReference type="Gene3D" id="1.10.601.10">
    <property type="entry name" value="RNA Polymerase Primary Sigma Factor"/>
    <property type="match status" value="1"/>
</dbReference>
<dbReference type="InterPro" id="IPR013325">
    <property type="entry name" value="RNA_pol_sigma_r2"/>
</dbReference>
<evidence type="ECO:0000259" key="6">
    <source>
        <dbReference type="PROSITE" id="PS00715"/>
    </source>
</evidence>
<evidence type="ECO:0000313" key="9">
    <source>
        <dbReference type="Proteomes" id="UP000243528"/>
    </source>
</evidence>
<dbReference type="InterPro" id="IPR050239">
    <property type="entry name" value="Sigma-70_RNA_pol_init_factors"/>
</dbReference>
<evidence type="ECO:0000259" key="7">
    <source>
        <dbReference type="PROSITE" id="PS00716"/>
    </source>
</evidence>
<dbReference type="InterPro" id="IPR007624">
    <property type="entry name" value="RNA_pol_sigma70_r3"/>
</dbReference>
<dbReference type="EMBL" id="PYGE01000001">
    <property type="protein sequence ID" value="PSL08456.1"/>
    <property type="molecule type" value="Genomic_DNA"/>
</dbReference>
<evidence type="ECO:0000256" key="4">
    <source>
        <dbReference type="ARBA" id="ARBA00023163"/>
    </source>
</evidence>
<evidence type="ECO:0000256" key="3">
    <source>
        <dbReference type="ARBA" id="ARBA00023125"/>
    </source>
</evidence>
<dbReference type="Pfam" id="PF04542">
    <property type="entry name" value="Sigma70_r2"/>
    <property type="match status" value="1"/>
</dbReference>
<dbReference type="InterPro" id="IPR007627">
    <property type="entry name" value="RNA_pol_sigma70_r2"/>
</dbReference>
<feature type="domain" description="RNA polymerase sigma-70" evidence="6">
    <location>
        <begin position="283"/>
        <end position="296"/>
    </location>
</feature>
<evidence type="ECO:0000256" key="2">
    <source>
        <dbReference type="ARBA" id="ARBA00023082"/>
    </source>
</evidence>
<dbReference type="Proteomes" id="UP000243528">
    <property type="component" value="Unassembled WGS sequence"/>
</dbReference>
<dbReference type="InterPro" id="IPR013324">
    <property type="entry name" value="RNA_pol_sigma_r3/r4-like"/>
</dbReference>
<dbReference type="InterPro" id="IPR000943">
    <property type="entry name" value="RNA_pol_sigma70"/>
</dbReference>
<dbReference type="InterPro" id="IPR014284">
    <property type="entry name" value="RNA_pol_sigma-70_dom"/>
</dbReference>
<dbReference type="Gene3D" id="1.10.10.10">
    <property type="entry name" value="Winged helix-like DNA-binding domain superfamily/Winged helix DNA-binding domain"/>
    <property type="match status" value="2"/>
</dbReference>
<evidence type="ECO:0000256" key="1">
    <source>
        <dbReference type="ARBA" id="ARBA00023015"/>
    </source>
</evidence>
<evidence type="ECO:0000313" key="8">
    <source>
        <dbReference type="EMBL" id="PSL08456.1"/>
    </source>
</evidence>
<dbReference type="AlphaFoldDB" id="A0A2P8EG68"/>
<keyword evidence="2 5" id="KW-0731">Sigma factor</keyword>
<sequence>MVARITPAVVEELRTIMGGQEAGRAQELVSEFVVRHHLTHEDVDKLLAAHGRSKRKDQRAVRSEALVIPEHPSATDDAAEFDSIQPDDAAELDAADDGLSWMCGDDPEPTPERPADDVVGSAADDLLGDLARSGELTLADVATLTTKRQFSAEQHTELLNLLRDTGVELAEPADDHDARTLRQTSGALRDSTGTYLHAIGRYAMIDATREVELWSLITRGTTAQNTLKSESARDLSEDERRQLEAVTEAGKRAHTDLVCANLRLVVSIAKASRYVSSGLDLADLIQFGNIGLMRAAYKFDGSKGFKFSTYATWWIRQAIERGVADTSRTIRVPVHAHDQIRVVRRAASQLTRRFDRDPTSTELADSTGMSPEKVQWALDVMRPPRSLDELLGDEGDLRLSDVLAREEDRDGRTDPASVMINTMFVSDVRRTLQDVLSDREHRILDRRFGLGTGNEETLEQIAEDFAVTRERIRQIQNKALKKLQENERVATLRSYLFDDPESVRADHEVEVPA</sequence>
<dbReference type="GO" id="GO:0003677">
    <property type="term" value="F:DNA binding"/>
    <property type="evidence" value="ECO:0007669"/>
    <property type="project" value="UniProtKB-KW"/>
</dbReference>
<dbReference type="SUPFAM" id="SSF88946">
    <property type="entry name" value="Sigma2 domain of RNA polymerase sigma factors"/>
    <property type="match status" value="1"/>
</dbReference>
<name>A0A2P8EG68_9ACTN</name>
<dbReference type="PANTHER" id="PTHR30603:SF47">
    <property type="entry name" value="RNA POLYMERASE SIGMA FACTOR SIGD, CHLOROPLASTIC"/>
    <property type="match status" value="1"/>
</dbReference>
<dbReference type="RefSeq" id="WP_205740384.1">
    <property type="nucleotide sequence ID" value="NZ_ML142897.1"/>
</dbReference>
<comment type="caution">
    <text evidence="8">The sequence shown here is derived from an EMBL/GenBank/DDBJ whole genome shotgun (WGS) entry which is preliminary data.</text>
</comment>
<dbReference type="PROSITE" id="PS00715">
    <property type="entry name" value="SIGMA70_1"/>
    <property type="match status" value="1"/>
</dbReference>
<gene>
    <name evidence="8" type="ORF">CLV30_101428</name>
</gene>
<comment type="function">
    <text evidence="5">Sigma factors are initiation factors that promote the attachment of RNA polymerase to specific initiation sites and are then released.</text>
</comment>
<dbReference type="CDD" id="cd06171">
    <property type="entry name" value="Sigma70_r4"/>
    <property type="match status" value="1"/>
</dbReference>
<comment type="similarity">
    <text evidence="5">Belongs to the sigma-70 factor family.</text>
</comment>